<comment type="subcellular location">
    <subcellularLocation>
        <location evidence="1">Mitochondrion outer membrane</location>
        <topology evidence="1">Single-pass membrane protein</topology>
    </subcellularLocation>
</comment>
<dbReference type="GeneID" id="96901394"/>
<dbReference type="InterPro" id="IPR016543">
    <property type="entry name" value="Fis1"/>
</dbReference>
<keyword evidence="7 9" id="KW-0496">Mitochondrion</keyword>
<sequence length="154" mass="17681">MPALNFLPELQDVYEPLYPEQLQALHQQVVQEGGELASIQSRFNYAWGLIKSADVNDQRLGIKLLTDIYKEEPTRRRECLYYLTIGCYKSGEYSMAKRYVDKLHEHEPNNKQVQTLKKMVEDKIQKETVKGVVVATGVIAAVATIAGFMFRKKK</sequence>
<organism evidence="11 12">
    <name type="scientific">Naumovozyma castellii</name>
    <name type="common">Yeast</name>
    <name type="synonym">Saccharomyces castellii</name>
    <dbReference type="NCBI Taxonomy" id="27288"/>
    <lineage>
        <taxon>Eukaryota</taxon>
        <taxon>Fungi</taxon>
        <taxon>Dikarya</taxon>
        <taxon>Ascomycota</taxon>
        <taxon>Saccharomycotina</taxon>
        <taxon>Saccharomycetes</taxon>
        <taxon>Saccharomycetales</taxon>
        <taxon>Saccharomycetaceae</taxon>
        <taxon>Naumovozyma</taxon>
    </lineage>
</organism>
<dbReference type="GO" id="GO:0016559">
    <property type="term" value="P:peroxisome fission"/>
    <property type="evidence" value="ECO:0007669"/>
    <property type="project" value="EnsemblFungi"/>
</dbReference>
<keyword evidence="8 9" id="KW-0472">Membrane</keyword>
<proteinExistence type="inferred from homology"/>
<keyword evidence="5 9" id="KW-1000">Mitochondrion outer membrane</keyword>
<dbReference type="PANTHER" id="PTHR13247:SF0">
    <property type="entry name" value="MITOCHONDRIAL FISSION 1 PROTEIN"/>
    <property type="match status" value="1"/>
</dbReference>
<reference evidence="12" key="1">
    <citation type="journal article" date="2011" name="Proc. Natl. Acad. Sci. U.S.A.">
        <title>Evolutionary erosion of yeast sex chromosomes by mating-type switching accidents.</title>
        <authorList>
            <person name="Gordon J.L."/>
            <person name="Armisen D."/>
            <person name="Proux-Wera E."/>
            <person name="Oheigeartaigh S.S."/>
            <person name="Byrne K.P."/>
            <person name="Wolfe K.H."/>
        </authorList>
    </citation>
    <scope>NUCLEOTIDE SEQUENCE [LARGE SCALE GENOMIC DNA]</scope>
    <source>
        <strain evidence="12">ATCC 76901 / BCRC 22586 / CBS 4309 / NBRC 1992 / NRRL Y-12630</strain>
    </source>
</reference>
<evidence type="ECO:0000313" key="12">
    <source>
        <dbReference type="Proteomes" id="UP000001640"/>
    </source>
</evidence>
<dbReference type="GO" id="GO:0000266">
    <property type="term" value="P:mitochondrial fission"/>
    <property type="evidence" value="ECO:0007669"/>
    <property type="project" value="UniProtKB-UniRule"/>
</dbReference>
<dbReference type="EMBL" id="HE576752">
    <property type="protein sequence ID" value="CCC67916.1"/>
    <property type="molecule type" value="Genomic_DNA"/>
</dbReference>
<evidence type="ECO:0000256" key="6">
    <source>
        <dbReference type="ARBA" id="ARBA00022989"/>
    </source>
</evidence>
<dbReference type="AlphaFoldDB" id="G0V8W7"/>
<evidence type="ECO:0000256" key="1">
    <source>
        <dbReference type="ARBA" id="ARBA00004572"/>
    </source>
</evidence>
<keyword evidence="12" id="KW-1185">Reference proteome</keyword>
<dbReference type="InterPro" id="IPR011990">
    <property type="entry name" value="TPR-like_helical_dom_sf"/>
</dbReference>
<evidence type="ECO:0000256" key="5">
    <source>
        <dbReference type="ARBA" id="ARBA00022787"/>
    </source>
</evidence>
<evidence type="ECO:0000256" key="3">
    <source>
        <dbReference type="ARBA" id="ARBA00014314"/>
    </source>
</evidence>
<reference key="2">
    <citation type="submission" date="2011-08" db="EMBL/GenBank/DDBJ databases">
        <title>Genome sequence of Naumovozyma castellii.</title>
        <authorList>
            <person name="Gordon J.L."/>
            <person name="Armisen D."/>
            <person name="Proux-Wera E."/>
            <person name="OhEigeartaigh S.S."/>
            <person name="Byrne K.P."/>
            <person name="Wolfe K.H."/>
        </authorList>
    </citation>
    <scope>NUCLEOTIDE SEQUENCE</scope>
    <source>
        <strain>Type strain:CBS 4309</strain>
    </source>
</reference>
<dbReference type="InParanoid" id="G0V8W7"/>
<dbReference type="STRING" id="1064592.G0V8W7"/>
<accession>G0V8W7</accession>
<evidence type="ECO:0000256" key="4">
    <source>
        <dbReference type="ARBA" id="ARBA00022692"/>
    </source>
</evidence>
<dbReference type="InterPro" id="IPR033745">
    <property type="entry name" value="Fis1_cytosol"/>
</dbReference>
<evidence type="ECO:0000256" key="9">
    <source>
        <dbReference type="PIRNR" id="PIRNR008835"/>
    </source>
</evidence>
<dbReference type="KEGG" id="ncs:NCAS_0A13580"/>
<comment type="domain">
    <text evidence="9">The C-terminus is required for mitochondrial localization, while the N-terminus is necessary for mitochondrial fission.</text>
</comment>
<dbReference type="PANTHER" id="PTHR13247">
    <property type="entry name" value="TETRATRICOPEPTIDE REPEAT PROTEIN 11 TPR REPEAT PROTEIN 11"/>
    <property type="match status" value="1"/>
</dbReference>
<evidence type="ECO:0000256" key="8">
    <source>
        <dbReference type="ARBA" id="ARBA00023136"/>
    </source>
</evidence>
<dbReference type="CDD" id="cd12212">
    <property type="entry name" value="Fis1"/>
    <property type="match status" value="1"/>
</dbReference>
<dbReference type="OrthoDB" id="421154at2759"/>
<dbReference type="HOGENOM" id="CLU_104368_2_0_1"/>
<dbReference type="GO" id="GO:0090141">
    <property type="term" value="P:positive regulation of mitochondrial fission"/>
    <property type="evidence" value="ECO:0007669"/>
    <property type="project" value="EnsemblFungi"/>
</dbReference>
<evidence type="ECO:0000313" key="11">
    <source>
        <dbReference type="EMBL" id="CCC67916.1"/>
    </source>
</evidence>
<dbReference type="GO" id="GO:0000422">
    <property type="term" value="P:autophagy of mitochondrion"/>
    <property type="evidence" value="ECO:0007669"/>
    <property type="project" value="TreeGrafter"/>
</dbReference>
<comment type="similarity">
    <text evidence="2 9">Belongs to the FIS1 family.</text>
</comment>
<dbReference type="Proteomes" id="UP000001640">
    <property type="component" value="Chromosome 1"/>
</dbReference>
<dbReference type="Pfam" id="PF14852">
    <property type="entry name" value="Fis1_TPR_N"/>
    <property type="match status" value="1"/>
</dbReference>
<feature type="transmembrane region" description="Helical" evidence="10">
    <location>
        <begin position="131"/>
        <end position="150"/>
    </location>
</feature>
<evidence type="ECO:0000256" key="10">
    <source>
        <dbReference type="SAM" id="Phobius"/>
    </source>
</evidence>
<dbReference type="InterPro" id="IPR028058">
    <property type="entry name" value="Fis1_TPR_N"/>
</dbReference>
<evidence type="ECO:0000256" key="2">
    <source>
        <dbReference type="ARBA" id="ARBA00008937"/>
    </source>
</evidence>
<evidence type="ECO:0000256" key="7">
    <source>
        <dbReference type="ARBA" id="ARBA00023128"/>
    </source>
</evidence>
<dbReference type="InterPro" id="IPR028061">
    <property type="entry name" value="Fis1_TPR_C"/>
</dbReference>
<dbReference type="Pfam" id="PF14853">
    <property type="entry name" value="Fis1_TPR_C"/>
    <property type="match status" value="1"/>
</dbReference>
<protein>
    <recommendedName>
        <fullName evidence="3 9">Mitochondrial fission 1 protein</fullName>
    </recommendedName>
</protein>
<dbReference type="OMA" id="LQIAPDW"/>
<dbReference type="SUPFAM" id="SSF48452">
    <property type="entry name" value="TPR-like"/>
    <property type="match status" value="1"/>
</dbReference>
<keyword evidence="6 10" id="KW-1133">Transmembrane helix</keyword>
<name>G0V8W7_NAUCA</name>
<comment type="function">
    <text evidence="9">Has a role in mitochondrial fission.</text>
</comment>
<dbReference type="FunFam" id="1.25.40.10:FF:000481">
    <property type="entry name" value="Mitochondrial fission 1 protein"/>
    <property type="match status" value="1"/>
</dbReference>
<dbReference type="PIRSF" id="PIRSF008835">
    <property type="entry name" value="TPR_repeat_11_Fis1"/>
    <property type="match status" value="1"/>
</dbReference>
<dbReference type="GO" id="GO:0005741">
    <property type="term" value="C:mitochondrial outer membrane"/>
    <property type="evidence" value="ECO:0007669"/>
    <property type="project" value="UniProtKB-SubCell"/>
</dbReference>
<dbReference type="eggNOG" id="KOG3364">
    <property type="taxonomic scope" value="Eukaryota"/>
</dbReference>
<dbReference type="Gene3D" id="1.25.40.10">
    <property type="entry name" value="Tetratricopeptide repeat domain"/>
    <property type="match status" value="1"/>
</dbReference>
<keyword evidence="4 10" id="KW-0812">Transmembrane</keyword>
<dbReference type="GO" id="GO:0005778">
    <property type="term" value="C:peroxisomal membrane"/>
    <property type="evidence" value="ECO:0007669"/>
    <property type="project" value="TreeGrafter"/>
</dbReference>
<dbReference type="FunCoup" id="G0V8W7">
    <property type="interactions" value="748"/>
</dbReference>
<gene>
    <name evidence="11" type="primary">NCAS0A13580</name>
    <name evidence="11" type="ordered locus">NCAS_0A13580</name>
</gene>
<dbReference type="RefSeq" id="XP_003674296.1">
    <property type="nucleotide sequence ID" value="XM_003674248.1"/>
</dbReference>